<sequence length="125" mass="13295">MAALRGKGHQCVPQEAEAVRCALEIGESAFEVTLRVPGGRLSSVFASVRTPGPVDGSPAAMAYLSWLAELPFAGDRAVVAEVHRWVLVGVTAQKGRTGRISGYRYTLDSGRRAGHVTLSIDPFTT</sequence>
<comment type="caution">
    <text evidence="1">The sequence shown here is derived from an EMBL/GenBank/DDBJ whole genome shotgun (WGS) entry which is preliminary data.</text>
</comment>
<protein>
    <submittedName>
        <fullName evidence="1">Uncharacterized protein</fullName>
    </submittedName>
</protein>
<reference evidence="1 2" key="1">
    <citation type="submission" date="2018-09" db="EMBL/GenBank/DDBJ databases">
        <title>YIM 75507 draft genome.</title>
        <authorList>
            <person name="Tang S."/>
            <person name="Feng Y."/>
        </authorList>
    </citation>
    <scope>NUCLEOTIDE SEQUENCE [LARGE SCALE GENOMIC DNA]</scope>
    <source>
        <strain evidence="1 2">YIM 75507</strain>
    </source>
</reference>
<keyword evidence="2" id="KW-1185">Reference proteome</keyword>
<accession>A0A3A4A423</accession>
<dbReference type="OrthoDB" id="3392169at2"/>
<gene>
    <name evidence="1" type="ORF">D5H75_33230</name>
</gene>
<evidence type="ECO:0000313" key="2">
    <source>
        <dbReference type="Proteomes" id="UP000265768"/>
    </source>
</evidence>
<dbReference type="Proteomes" id="UP000265768">
    <property type="component" value="Unassembled WGS sequence"/>
</dbReference>
<dbReference type="AlphaFoldDB" id="A0A3A4A423"/>
<name>A0A3A4A423_9ACTN</name>
<proteinExistence type="predicted"/>
<evidence type="ECO:0000313" key="1">
    <source>
        <dbReference type="EMBL" id="RJL23235.1"/>
    </source>
</evidence>
<dbReference type="EMBL" id="QZEY01000019">
    <property type="protein sequence ID" value="RJL23235.1"/>
    <property type="molecule type" value="Genomic_DNA"/>
</dbReference>
<organism evidence="1 2">
    <name type="scientific">Bailinhaonella thermotolerans</name>
    <dbReference type="NCBI Taxonomy" id="1070861"/>
    <lineage>
        <taxon>Bacteria</taxon>
        <taxon>Bacillati</taxon>
        <taxon>Actinomycetota</taxon>
        <taxon>Actinomycetes</taxon>
        <taxon>Streptosporangiales</taxon>
        <taxon>Streptosporangiaceae</taxon>
        <taxon>Bailinhaonella</taxon>
    </lineage>
</organism>